<reference evidence="5 6" key="2">
    <citation type="journal article" date="2024" name="Int. J. Syst. Evol. Microbiol.">
        <title>Promethearchaeum syntrophicum gen. nov., sp. nov., an anaerobic, obligately syntrophic archaeon, the first isolate of the lineage 'Asgard' archaea, and proposal of the new archaeal phylum Promethearchaeota phyl. nov. and kingdom Promethearchaeati regn. nov.</title>
        <authorList>
            <person name="Imachi H."/>
            <person name="Nobu M.K."/>
            <person name="Kato S."/>
            <person name="Takaki Y."/>
            <person name="Miyazaki M."/>
            <person name="Miyata M."/>
            <person name="Ogawara M."/>
            <person name="Saito Y."/>
            <person name="Sakai S."/>
            <person name="Tahara Y.O."/>
            <person name="Takano Y."/>
            <person name="Tasumi E."/>
            <person name="Uematsu K."/>
            <person name="Yoshimura T."/>
            <person name="Itoh T."/>
            <person name="Ohkuma M."/>
            <person name="Takai K."/>
        </authorList>
    </citation>
    <scope>NUCLEOTIDE SEQUENCE [LARGE SCALE GENOMIC DNA]</scope>
    <source>
        <strain evidence="5 6">MK-D1</strain>
    </source>
</reference>
<name>A0A5B9DCD0_9ARCH</name>
<evidence type="ECO:0000256" key="1">
    <source>
        <dbReference type="ARBA" id="ARBA00022679"/>
    </source>
</evidence>
<dbReference type="InterPro" id="IPR043129">
    <property type="entry name" value="ATPase_NBD"/>
</dbReference>
<dbReference type="PANTHER" id="PTHR43095">
    <property type="entry name" value="SUGAR KINASE"/>
    <property type="match status" value="1"/>
</dbReference>
<dbReference type="OrthoDB" id="26592at2157"/>
<keyword evidence="2 5" id="KW-0418">Kinase</keyword>
<dbReference type="CDD" id="cd07805">
    <property type="entry name" value="ASKHA_NBD_FGGY_CvXK-like"/>
    <property type="match status" value="1"/>
</dbReference>
<dbReference type="AlphaFoldDB" id="A0A5B9DCD0"/>
<organism evidence="5 6">
    <name type="scientific">Promethearchaeum syntrophicum</name>
    <dbReference type="NCBI Taxonomy" id="2594042"/>
    <lineage>
        <taxon>Archaea</taxon>
        <taxon>Promethearchaeati</taxon>
        <taxon>Promethearchaeota</taxon>
        <taxon>Promethearchaeia</taxon>
        <taxon>Promethearchaeales</taxon>
        <taxon>Promethearchaeaceae</taxon>
        <taxon>Promethearchaeum</taxon>
    </lineage>
</organism>
<dbReference type="PIRSF" id="PIRSF000538">
    <property type="entry name" value="GlpK"/>
    <property type="match status" value="1"/>
</dbReference>
<feature type="domain" description="Carbohydrate kinase FGGY C-terminal" evidence="4">
    <location>
        <begin position="283"/>
        <end position="470"/>
    </location>
</feature>
<reference evidence="5 6" key="1">
    <citation type="journal article" date="2020" name="Nature">
        <title>Isolation of an archaeon at the prokaryote-eukaryote interface.</title>
        <authorList>
            <person name="Imachi H."/>
            <person name="Nobu M.K."/>
            <person name="Nakahara N."/>
            <person name="Morono Y."/>
            <person name="Ogawara M."/>
            <person name="Takaki Y."/>
            <person name="Takano Y."/>
            <person name="Uematsu K."/>
            <person name="Ikuta T."/>
            <person name="Ito M."/>
            <person name="Matsui Y."/>
            <person name="Miyazaki M."/>
            <person name="Murata K."/>
            <person name="Saito Y."/>
            <person name="Sakai S."/>
            <person name="Song C."/>
            <person name="Tasumi E."/>
            <person name="Yamanaka Y."/>
            <person name="Yamaguchi T."/>
            <person name="Kamagata Y."/>
            <person name="Tamaki H."/>
            <person name="Takai K."/>
        </authorList>
    </citation>
    <scope>NUCLEOTIDE SEQUENCE [LARGE SCALE GENOMIC DNA]</scope>
    <source>
        <strain evidence="5 6">MK-D1</strain>
    </source>
</reference>
<proteinExistence type="predicted"/>
<dbReference type="Pfam" id="PF00370">
    <property type="entry name" value="FGGY_N"/>
    <property type="match status" value="1"/>
</dbReference>
<dbReference type="KEGG" id="psyt:DSAG12_02612"/>
<accession>A0A5B9DCD0</accession>
<sequence>MTNNDKMKNTEYLIVIDIGTTEIKGVLFNPNEIIDSKRRDCSLSFPKTACVEQDPKEIRNIIYTITKELVDDNKEIVQFIKGITFTSQMQNTIALDKNGEPLMNILSWMDQRAQNFAKEVIWSGSNLFRIHGFPILKLLKYLKITNGAPGFNGKDTVAKLGYIKKNLPDIYKNVHKFLDIKDYAIFLTTGKFITSPDMAGITWLMDVRQGDFKWSEEIHNMYGLDPEKMPELMKSTSIAGSITPEFSKATGLPQEIVVITGAGDLLTAAIGSGAIEDGKIILNVGTSGLVGTHHSISSTDTQHYTGTIISGIPKKYFIISKQETLGGSLEWFKNLIGTDSYPEIDTYVQNSPAGANGVIFTPWLFGERSPINNPSLRGQFFNIGMNVSKGDMYRAIFEGVAYNLRWGLKYVEKISRKKVKKPEKEVRFIGGAGKSDVWAQVIADVLQREILQMANPQLISAIGAATIGWVGLGVYHDFTEVNKLVKINKIYKPNSDLAKGYEKIFKNYQKLYAQNRKIFEKLNTLQ</sequence>
<dbReference type="GO" id="GO:0004370">
    <property type="term" value="F:glycerol kinase activity"/>
    <property type="evidence" value="ECO:0007669"/>
    <property type="project" value="UniProtKB-EC"/>
</dbReference>
<protein>
    <submittedName>
        <fullName evidence="5">FGGY-family carbohydrate kinase</fullName>
        <ecNumber evidence="5">2.7.1.-</ecNumber>
    </submittedName>
</protein>
<evidence type="ECO:0000259" key="3">
    <source>
        <dbReference type="Pfam" id="PF00370"/>
    </source>
</evidence>
<dbReference type="GO" id="GO:0005975">
    <property type="term" value="P:carbohydrate metabolic process"/>
    <property type="evidence" value="ECO:0007669"/>
    <property type="project" value="InterPro"/>
</dbReference>
<dbReference type="Proteomes" id="UP000321408">
    <property type="component" value="Chromosome"/>
</dbReference>
<dbReference type="InterPro" id="IPR000577">
    <property type="entry name" value="Carb_kinase_FGGY"/>
</dbReference>
<keyword evidence="1 5" id="KW-0808">Transferase</keyword>
<dbReference type="EMBL" id="CP042905">
    <property type="protein sequence ID" value="QEE16782.1"/>
    <property type="molecule type" value="Genomic_DNA"/>
</dbReference>
<dbReference type="InterPro" id="IPR050406">
    <property type="entry name" value="FGGY_Carb_Kinase"/>
</dbReference>
<dbReference type="InterPro" id="IPR018484">
    <property type="entry name" value="FGGY_N"/>
</dbReference>
<evidence type="ECO:0000313" key="6">
    <source>
        <dbReference type="Proteomes" id="UP000321408"/>
    </source>
</evidence>
<dbReference type="RefSeq" id="WP_147663714.1">
    <property type="nucleotide sequence ID" value="NZ_CP042905.2"/>
</dbReference>
<dbReference type="SUPFAM" id="SSF53067">
    <property type="entry name" value="Actin-like ATPase domain"/>
    <property type="match status" value="2"/>
</dbReference>
<evidence type="ECO:0000313" key="5">
    <source>
        <dbReference type="EMBL" id="QEE16782.1"/>
    </source>
</evidence>
<dbReference type="EC" id="2.7.1.-" evidence="5"/>
<evidence type="ECO:0000259" key="4">
    <source>
        <dbReference type="Pfam" id="PF02782"/>
    </source>
</evidence>
<keyword evidence="6" id="KW-1185">Reference proteome</keyword>
<dbReference type="InterPro" id="IPR018485">
    <property type="entry name" value="FGGY_C"/>
</dbReference>
<dbReference type="GeneID" id="41330596"/>
<dbReference type="Pfam" id="PF02782">
    <property type="entry name" value="FGGY_C"/>
    <property type="match status" value="1"/>
</dbReference>
<dbReference type="PANTHER" id="PTHR43095:SF2">
    <property type="entry name" value="GLUCONOKINASE"/>
    <property type="match status" value="1"/>
</dbReference>
<dbReference type="Gene3D" id="3.30.420.40">
    <property type="match status" value="2"/>
</dbReference>
<feature type="domain" description="Carbohydrate kinase FGGY N-terminal" evidence="3">
    <location>
        <begin position="12"/>
        <end position="271"/>
    </location>
</feature>
<gene>
    <name evidence="5" type="ORF">DSAG12_02612</name>
</gene>
<evidence type="ECO:0000256" key="2">
    <source>
        <dbReference type="ARBA" id="ARBA00022777"/>
    </source>
</evidence>